<protein>
    <submittedName>
        <fullName evidence="4">Bifunctional diguanylate cyclase/phosphodiesterase</fullName>
    </submittedName>
</protein>
<dbReference type="Pfam" id="PF00563">
    <property type="entry name" value="EAL"/>
    <property type="match status" value="1"/>
</dbReference>
<dbReference type="InterPro" id="IPR001633">
    <property type="entry name" value="EAL_dom"/>
</dbReference>
<dbReference type="PANTHER" id="PTHR33121">
    <property type="entry name" value="CYCLIC DI-GMP PHOSPHODIESTERASE PDEF"/>
    <property type="match status" value="1"/>
</dbReference>
<dbReference type="InterPro" id="IPR050706">
    <property type="entry name" value="Cyclic-di-GMP_PDE-like"/>
</dbReference>
<feature type="domain" description="GGDEF" evidence="3">
    <location>
        <begin position="195"/>
        <end position="331"/>
    </location>
</feature>
<dbReference type="PROSITE" id="PS50887">
    <property type="entry name" value="GGDEF"/>
    <property type="match status" value="1"/>
</dbReference>
<evidence type="ECO:0000313" key="4">
    <source>
        <dbReference type="EMBL" id="MBY0753913.1"/>
    </source>
</evidence>
<keyword evidence="5" id="KW-1185">Reference proteome</keyword>
<dbReference type="Gene3D" id="3.20.20.450">
    <property type="entry name" value="EAL domain"/>
    <property type="match status" value="1"/>
</dbReference>
<dbReference type="InterPro" id="IPR000160">
    <property type="entry name" value="GGDEF_dom"/>
</dbReference>
<dbReference type="Gene3D" id="3.30.70.270">
    <property type="match status" value="1"/>
</dbReference>
<reference evidence="4 5" key="1">
    <citation type="journal article" date="2021" name="Cell Host Microbe">
        <title>in vivo commensal control of Clostridioides difficile virulence.</title>
        <authorList>
            <person name="Girinathan B.P."/>
            <person name="Dibenedetto N."/>
            <person name="Worley J.N."/>
            <person name="Peltier J."/>
            <person name="Arrieta-Ortiz M.L."/>
            <person name="Rupa Christinal Immanuel S."/>
            <person name="Lavin R."/>
            <person name="Delaney M.L."/>
            <person name="Cummins C."/>
            <person name="Hoffmann M."/>
            <person name="Luo Y."/>
            <person name="Gonzalez-Escalona N."/>
            <person name="Allard M."/>
            <person name="Onderdonk A.B."/>
            <person name="Gerber G.K."/>
            <person name="Sonenshein A.L."/>
            <person name="Baliga N."/>
            <person name="Dupuy B."/>
            <person name="Bry L."/>
        </authorList>
    </citation>
    <scope>NUCLEOTIDE SEQUENCE [LARGE SCALE GENOMIC DNA]</scope>
    <source>
        <strain evidence="4 5">DSM 599</strain>
    </source>
</reference>
<dbReference type="PROSITE" id="PS50883">
    <property type="entry name" value="EAL"/>
    <property type="match status" value="1"/>
</dbReference>
<dbReference type="SUPFAM" id="SSF141868">
    <property type="entry name" value="EAL domain-like"/>
    <property type="match status" value="1"/>
</dbReference>
<evidence type="ECO:0000313" key="5">
    <source>
        <dbReference type="Proteomes" id="UP001299068"/>
    </source>
</evidence>
<evidence type="ECO:0000259" key="2">
    <source>
        <dbReference type="PROSITE" id="PS50883"/>
    </source>
</evidence>
<dbReference type="CDD" id="cd01949">
    <property type="entry name" value="GGDEF"/>
    <property type="match status" value="1"/>
</dbReference>
<evidence type="ECO:0000256" key="1">
    <source>
        <dbReference type="SAM" id="Phobius"/>
    </source>
</evidence>
<proteinExistence type="predicted"/>
<dbReference type="SUPFAM" id="SSF55073">
    <property type="entry name" value="Nucleotide cyclase"/>
    <property type="match status" value="1"/>
</dbReference>
<accession>A0ABS7KSW9</accession>
<sequence length="600" mass="70467">MESLIIMQTGNLQDNTVILILFCLVLALIWIFIMVMNKDTNKKYEIIRRELDTLVRKNENIDIVTAKIKSERVNSQKNFKLLYDKSSDIITLNDFLKAISISREEFNRLIDSAKKEEHFEFEYSVKDEGIERFVRAYAHIISNNRVDIILTDITYERSGDITYQVDEGIDPLTGLINRNNYKREIKKLIDDYRFSYGAFLFIDIDEFQTYNKIYGHEFGDEVIKYFAARLKGYSDEKTVVFRFVGDQFGVYRHGFNKRKDMESFLNDIKTRLTINTLINNTEVNMTCSIGISILSFDVATEDGLYKYAEFAMQEAKKIRKPSETTLNYFNKNQYEKYKKINKKQLRLQKVIDDRKYYSIFQPIVYLDDMSLYGIEGLTRIKDRTYRSIVDFLDIAKEKGLEDYAAMKFGVNVYSDYIRSSFYNKIKIFINVNFSEMNEEDGYRYVAETKNELKNIGVDMDRIDNYKNIVVEFSERTSYNVNEKLENMLNKYRQQNIQIAIDDFGAGYANESLILKIKPDIVKLDKELICNIDKDEYTKTVTTNIITMLKKLGVKIVAEGIETKEEFDFVRALGVDFGQGCYIQKPTKIEEIKLDYSEIIK</sequence>
<dbReference type="CDD" id="cd01948">
    <property type="entry name" value="EAL"/>
    <property type="match status" value="1"/>
</dbReference>
<dbReference type="Proteomes" id="UP001299068">
    <property type="component" value="Unassembled WGS sequence"/>
</dbReference>
<dbReference type="SMART" id="SM00052">
    <property type="entry name" value="EAL"/>
    <property type="match status" value="1"/>
</dbReference>
<dbReference type="EMBL" id="JAIKTU010000001">
    <property type="protein sequence ID" value="MBY0753913.1"/>
    <property type="molecule type" value="Genomic_DNA"/>
</dbReference>
<dbReference type="NCBIfam" id="TIGR00254">
    <property type="entry name" value="GGDEF"/>
    <property type="match status" value="1"/>
</dbReference>
<evidence type="ECO:0000259" key="3">
    <source>
        <dbReference type="PROSITE" id="PS50887"/>
    </source>
</evidence>
<dbReference type="PANTHER" id="PTHR33121:SF71">
    <property type="entry name" value="OXYGEN SENSOR PROTEIN DOSP"/>
    <property type="match status" value="1"/>
</dbReference>
<dbReference type="InterPro" id="IPR029787">
    <property type="entry name" value="Nucleotide_cyclase"/>
</dbReference>
<dbReference type="Pfam" id="PF00990">
    <property type="entry name" value="GGDEF"/>
    <property type="match status" value="1"/>
</dbReference>
<gene>
    <name evidence="4" type="ORF">K5V21_00450</name>
</gene>
<dbReference type="InterPro" id="IPR043128">
    <property type="entry name" value="Rev_trsase/Diguanyl_cyclase"/>
</dbReference>
<comment type="caution">
    <text evidence="4">The sequence shown here is derived from an EMBL/GenBank/DDBJ whole genome shotgun (WGS) entry which is preliminary data.</text>
</comment>
<dbReference type="SMART" id="SM00267">
    <property type="entry name" value="GGDEF"/>
    <property type="match status" value="1"/>
</dbReference>
<dbReference type="RefSeq" id="WP_221858260.1">
    <property type="nucleotide sequence ID" value="NZ_JAIKTU010000001.1"/>
</dbReference>
<keyword evidence="1" id="KW-0812">Transmembrane</keyword>
<organism evidence="4 5">
    <name type="scientific">Clostridium sardiniense</name>
    <name type="common">Clostridium absonum</name>
    <dbReference type="NCBI Taxonomy" id="29369"/>
    <lineage>
        <taxon>Bacteria</taxon>
        <taxon>Bacillati</taxon>
        <taxon>Bacillota</taxon>
        <taxon>Clostridia</taxon>
        <taxon>Eubacteriales</taxon>
        <taxon>Clostridiaceae</taxon>
        <taxon>Clostridium</taxon>
    </lineage>
</organism>
<dbReference type="InterPro" id="IPR035919">
    <property type="entry name" value="EAL_sf"/>
</dbReference>
<name>A0ABS7KSW9_CLOSR</name>
<feature type="transmembrane region" description="Helical" evidence="1">
    <location>
        <begin position="17"/>
        <end position="36"/>
    </location>
</feature>
<feature type="domain" description="EAL" evidence="2">
    <location>
        <begin position="340"/>
        <end position="599"/>
    </location>
</feature>
<keyword evidence="1" id="KW-0472">Membrane</keyword>
<keyword evidence="1" id="KW-1133">Transmembrane helix</keyword>